<dbReference type="InterPro" id="IPR029012">
    <property type="entry name" value="Helix_hairpin_bin_sf"/>
</dbReference>
<reference evidence="11 12" key="1">
    <citation type="submission" date="2024-08" db="EMBL/GenBank/DDBJ databases">
        <authorList>
            <person name="Cucini C."/>
            <person name="Frati F."/>
        </authorList>
    </citation>
    <scope>NUCLEOTIDE SEQUENCE [LARGE SCALE GENOMIC DNA]</scope>
</reference>
<dbReference type="Proteomes" id="UP001642540">
    <property type="component" value="Unassembled WGS sequence"/>
</dbReference>
<evidence type="ECO:0000256" key="2">
    <source>
        <dbReference type="ARBA" id="ARBA00010799"/>
    </source>
</evidence>
<feature type="transmembrane region" description="Helical" evidence="10">
    <location>
        <begin position="6"/>
        <end position="28"/>
    </location>
</feature>
<keyword evidence="12" id="KW-1185">Reference proteome</keyword>
<sequence>MDEGKSKVAVNTFLVFIIPLIIILFKIIPKLVDWAVSKYQLLSANDADKIAQAVRIKEEMKSLSMVDEFAKYAKLQRRLNQISLDLDSTAQARQQIQVKAKTSVTMIMYGLTAIIYFALLFFIGIRTPVFVVPKHWFFPLSVVLSYPTGVEGAISIPVWTVTMRNVISLLIR</sequence>
<evidence type="ECO:0000256" key="8">
    <source>
        <dbReference type="ARBA" id="ARBA00032437"/>
    </source>
</evidence>
<accession>A0ABP1QMJ7</accession>
<keyword evidence="6 10" id="KW-1133">Transmembrane helix</keyword>
<comment type="caution">
    <text evidence="11">The sequence shown here is derived from an EMBL/GenBank/DDBJ whole genome shotgun (WGS) entry which is preliminary data.</text>
</comment>
<evidence type="ECO:0000256" key="10">
    <source>
        <dbReference type="SAM" id="Phobius"/>
    </source>
</evidence>
<dbReference type="Gene3D" id="1.10.287.660">
    <property type="entry name" value="Helix hairpin bin"/>
    <property type="match status" value="1"/>
</dbReference>
<evidence type="ECO:0000256" key="1">
    <source>
        <dbReference type="ARBA" id="ARBA00004477"/>
    </source>
</evidence>
<feature type="transmembrane region" description="Helical" evidence="10">
    <location>
        <begin position="137"/>
        <end position="162"/>
    </location>
</feature>
<evidence type="ECO:0000256" key="5">
    <source>
        <dbReference type="ARBA" id="ARBA00022824"/>
    </source>
</evidence>
<dbReference type="Pfam" id="PF04420">
    <property type="entry name" value="CHD5"/>
    <property type="match status" value="1"/>
</dbReference>
<keyword evidence="4 10" id="KW-0812">Transmembrane</keyword>
<evidence type="ECO:0000313" key="12">
    <source>
        <dbReference type="Proteomes" id="UP001642540"/>
    </source>
</evidence>
<keyword evidence="7 10" id="KW-0472">Membrane</keyword>
<feature type="transmembrane region" description="Helical" evidence="10">
    <location>
        <begin position="106"/>
        <end position="125"/>
    </location>
</feature>
<dbReference type="EMBL" id="CAXLJM020000035">
    <property type="protein sequence ID" value="CAL8104039.1"/>
    <property type="molecule type" value="Genomic_DNA"/>
</dbReference>
<dbReference type="PANTHER" id="PTHR42650">
    <property type="entry name" value="TAIL-ANCHORED PROTEIN INSERTION RECEPTOR WRB"/>
    <property type="match status" value="1"/>
</dbReference>
<evidence type="ECO:0000313" key="11">
    <source>
        <dbReference type="EMBL" id="CAL8104039.1"/>
    </source>
</evidence>
<keyword evidence="5" id="KW-0256">Endoplasmic reticulum</keyword>
<dbReference type="InterPro" id="IPR028945">
    <property type="entry name" value="Get1"/>
</dbReference>
<organism evidence="11 12">
    <name type="scientific">Orchesella dallaii</name>
    <dbReference type="NCBI Taxonomy" id="48710"/>
    <lineage>
        <taxon>Eukaryota</taxon>
        <taxon>Metazoa</taxon>
        <taxon>Ecdysozoa</taxon>
        <taxon>Arthropoda</taxon>
        <taxon>Hexapoda</taxon>
        <taxon>Collembola</taxon>
        <taxon>Entomobryomorpha</taxon>
        <taxon>Entomobryoidea</taxon>
        <taxon>Orchesellidae</taxon>
        <taxon>Orchesellinae</taxon>
        <taxon>Orchesella</taxon>
    </lineage>
</organism>
<gene>
    <name evidence="11" type="ORF">ODALV1_LOCUS11632</name>
</gene>
<comment type="subcellular location">
    <subcellularLocation>
        <location evidence="1">Endoplasmic reticulum membrane</location>
        <topology evidence="1">Multi-pass membrane protein</topology>
    </subcellularLocation>
</comment>
<protein>
    <recommendedName>
        <fullName evidence="3">Guided entry of tail-anchored proteins factor 1</fullName>
    </recommendedName>
    <alternativeName>
        <fullName evidence="8">Tail-anchored protein insertion receptor WRB</fullName>
    </alternativeName>
    <alternativeName>
        <fullName evidence="9">Tryptophan-rich basic protein</fullName>
    </alternativeName>
</protein>
<evidence type="ECO:0000256" key="6">
    <source>
        <dbReference type="ARBA" id="ARBA00022989"/>
    </source>
</evidence>
<proteinExistence type="inferred from homology"/>
<evidence type="ECO:0000256" key="3">
    <source>
        <dbReference type="ARBA" id="ARBA00017951"/>
    </source>
</evidence>
<evidence type="ECO:0000256" key="7">
    <source>
        <dbReference type="ARBA" id="ARBA00023136"/>
    </source>
</evidence>
<evidence type="ECO:0000256" key="4">
    <source>
        <dbReference type="ARBA" id="ARBA00022692"/>
    </source>
</evidence>
<name>A0ABP1QMJ7_9HEXA</name>
<dbReference type="PANTHER" id="PTHR42650:SF1">
    <property type="entry name" value="GUIDED ENTRY OF TAIL-ANCHORED PROTEINS FACTOR 1"/>
    <property type="match status" value="1"/>
</dbReference>
<evidence type="ECO:0000256" key="9">
    <source>
        <dbReference type="ARBA" id="ARBA00033006"/>
    </source>
</evidence>
<comment type="similarity">
    <text evidence="2">Belongs to the WRB/GET1 family.</text>
</comment>